<feature type="compositionally biased region" description="Acidic residues" evidence="2">
    <location>
        <begin position="108"/>
        <end position="140"/>
    </location>
</feature>
<keyword evidence="3" id="KW-0812">Transmembrane</keyword>
<dbReference type="PANTHER" id="PTHR45876:SF8">
    <property type="entry name" value="FI04035P"/>
    <property type="match status" value="1"/>
</dbReference>
<evidence type="ECO:0000259" key="4">
    <source>
        <dbReference type="PROSITE" id="PS50238"/>
    </source>
</evidence>
<dbReference type="CDD" id="cd00159">
    <property type="entry name" value="RhoGAP"/>
    <property type="match status" value="1"/>
</dbReference>
<dbReference type="InParanoid" id="F0ZVA0"/>
<evidence type="ECO:0000256" key="2">
    <source>
        <dbReference type="SAM" id="MobiDB-lite"/>
    </source>
</evidence>
<dbReference type="InterPro" id="IPR000198">
    <property type="entry name" value="RhoGAP_dom"/>
</dbReference>
<dbReference type="KEGG" id="dpp:DICPUDRAFT_98974"/>
<evidence type="ECO:0000256" key="1">
    <source>
        <dbReference type="ARBA" id="ARBA00022468"/>
    </source>
</evidence>
<dbReference type="SMART" id="SM00324">
    <property type="entry name" value="RhoGAP"/>
    <property type="match status" value="1"/>
</dbReference>
<accession>F0ZVA0</accession>
<reference evidence="6" key="1">
    <citation type="journal article" date="2011" name="Genome Biol.">
        <title>Comparative genomics of the social amoebae Dictyostelium discoideum and Dictyostelium purpureum.</title>
        <authorList>
            <consortium name="US DOE Joint Genome Institute (JGI-PGF)"/>
            <person name="Sucgang R."/>
            <person name="Kuo A."/>
            <person name="Tian X."/>
            <person name="Salerno W."/>
            <person name="Parikh A."/>
            <person name="Feasley C.L."/>
            <person name="Dalin E."/>
            <person name="Tu H."/>
            <person name="Huang E."/>
            <person name="Barry K."/>
            <person name="Lindquist E."/>
            <person name="Shapiro H."/>
            <person name="Bruce D."/>
            <person name="Schmutz J."/>
            <person name="Salamov A."/>
            <person name="Fey P."/>
            <person name="Gaudet P."/>
            <person name="Anjard C."/>
            <person name="Babu M.M."/>
            <person name="Basu S."/>
            <person name="Bushmanova Y."/>
            <person name="van der Wel H."/>
            <person name="Katoh-Kurasawa M."/>
            <person name="Dinh C."/>
            <person name="Coutinho P.M."/>
            <person name="Saito T."/>
            <person name="Elias M."/>
            <person name="Schaap P."/>
            <person name="Kay R.R."/>
            <person name="Henrissat B."/>
            <person name="Eichinger L."/>
            <person name="Rivero F."/>
            <person name="Putnam N.H."/>
            <person name="West C.M."/>
            <person name="Loomis W.F."/>
            <person name="Chisholm R.L."/>
            <person name="Shaulsky G."/>
            <person name="Strassmann J.E."/>
            <person name="Queller D.C."/>
            <person name="Kuspa A."/>
            <person name="Grigoriev I.V."/>
        </authorList>
    </citation>
    <scope>NUCLEOTIDE SEQUENCE [LARGE SCALE GENOMIC DNA]</scope>
    <source>
        <strain evidence="6">QSDP1</strain>
    </source>
</reference>
<dbReference type="PANTHER" id="PTHR45876">
    <property type="entry name" value="FI04035P"/>
    <property type="match status" value="1"/>
</dbReference>
<dbReference type="FunCoup" id="F0ZVA0">
    <property type="interactions" value="612"/>
</dbReference>
<dbReference type="OrthoDB" id="437889at2759"/>
<name>F0ZVA0_DICPU</name>
<feature type="domain" description="Rho-GAP" evidence="4">
    <location>
        <begin position="166"/>
        <end position="387"/>
    </location>
</feature>
<proteinExistence type="predicted"/>
<dbReference type="GO" id="GO:0005737">
    <property type="term" value="C:cytoplasm"/>
    <property type="evidence" value="ECO:0000318"/>
    <property type="project" value="GO_Central"/>
</dbReference>
<keyword evidence="3" id="KW-1133">Transmembrane helix</keyword>
<dbReference type="VEuPathDB" id="AmoebaDB:DICPUDRAFT_98974"/>
<dbReference type="RefSeq" id="XP_003291348.1">
    <property type="nucleotide sequence ID" value="XM_003291300.1"/>
</dbReference>
<sequence length="422" mass="49494">MHNQSLNTNNNKFLYIFGLITLIYIATTSYIMIETEKKEQEEKLKLEQQQKEREKEKQVKIEEKEQKEEKKEFNKPKQMNSKEDVEFKDENNSDNQEVINNENHDTEENGEEGGESEECDQEENGIEEDEEEYEGEEESIEQFSMFGVSIEKLMEFQQQEDAENGEDIDEQDESNRVPIVLSFMLDRIKNLNGFETEGLFRVNGNLKLVEQLATEGFDPFSDDLDTNVHTWASLLKKWIRDLPEPIIPSELNQTIMEICNNKNFNINSCNSSISSSNSCEIEKIEETIRSILEMVKPDEHKFVLYRIGLFFGEMLQDENVQKTKITIENLSKIITPSLFKPIDLENGSGNNQLPKFASALDFSNIMSKQKKEIEFVQLLLIYFKYEYFRNLQLEKEFKNSNINDEEIGDQEEEEEDEEDQKE</sequence>
<feature type="region of interest" description="Disordered" evidence="2">
    <location>
        <begin position="400"/>
        <end position="422"/>
    </location>
</feature>
<dbReference type="eggNOG" id="KOG4270">
    <property type="taxonomic scope" value="Eukaryota"/>
</dbReference>
<keyword evidence="6" id="KW-1185">Reference proteome</keyword>
<dbReference type="InterPro" id="IPR008936">
    <property type="entry name" value="Rho_GTPase_activation_prot"/>
</dbReference>
<feature type="transmembrane region" description="Helical" evidence="3">
    <location>
        <begin position="13"/>
        <end position="33"/>
    </location>
</feature>
<dbReference type="Proteomes" id="UP000001064">
    <property type="component" value="Unassembled WGS sequence"/>
</dbReference>
<dbReference type="GO" id="GO:0005096">
    <property type="term" value="F:GTPase activator activity"/>
    <property type="evidence" value="ECO:0000318"/>
    <property type="project" value="GO_Central"/>
</dbReference>
<dbReference type="Pfam" id="PF00620">
    <property type="entry name" value="RhoGAP"/>
    <property type="match status" value="1"/>
</dbReference>
<protein>
    <recommendedName>
        <fullName evidence="4">Rho-GAP domain-containing protein</fullName>
    </recommendedName>
</protein>
<dbReference type="EMBL" id="GL871210">
    <property type="protein sequence ID" value="EGC32139.1"/>
    <property type="molecule type" value="Genomic_DNA"/>
</dbReference>
<dbReference type="OMA" id="EQFSMFG"/>
<keyword evidence="3" id="KW-0472">Membrane</keyword>
<organism evidence="5 6">
    <name type="scientific">Dictyostelium purpureum</name>
    <name type="common">Slime mold</name>
    <dbReference type="NCBI Taxonomy" id="5786"/>
    <lineage>
        <taxon>Eukaryota</taxon>
        <taxon>Amoebozoa</taxon>
        <taxon>Evosea</taxon>
        <taxon>Eumycetozoa</taxon>
        <taxon>Dictyostelia</taxon>
        <taxon>Dictyosteliales</taxon>
        <taxon>Dictyosteliaceae</taxon>
        <taxon>Dictyostelium</taxon>
    </lineage>
</organism>
<dbReference type="SUPFAM" id="SSF48350">
    <property type="entry name" value="GTPase activation domain, GAP"/>
    <property type="match status" value="1"/>
</dbReference>
<feature type="region of interest" description="Disordered" evidence="2">
    <location>
        <begin position="40"/>
        <end position="140"/>
    </location>
</feature>
<evidence type="ECO:0000313" key="6">
    <source>
        <dbReference type="Proteomes" id="UP000001064"/>
    </source>
</evidence>
<keyword evidence="1" id="KW-0343">GTPase activation</keyword>
<dbReference type="Gene3D" id="1.10.555.10">
    <property type="entry name" value="Rho GTPase activation protein"/>
    <property type="match status" value="1"/>
</dbReference>
<dbReference type="PROSITE" id="PS50238">
    <property type="entry name" value="RHOGAP"/>
    <property type="match status" value="1"/>
</dbReference>
<dbReference type="AlphaFoldDB" id="F0ZVA0"/>
<dbReference type="GO" id="GO:0007165">
    <property type="term" value="P:signal transduction"/>
    <property type="evidence" value="ECO:0007669"/>
    <property type="project" value="InterPro"/>
</dbReference>
<gene>
    <name evidence="5" type="ORF">DICPUDRAFT_98974</name>
</gene>
<evidence type="ECO:0000256" key="3">
    <source>
        <dbReference type="SAM" id="Phobius"/>
    </source>
</evidence>
<dbReference type="GeneID" id="10507521"/>
<feature type="compositionally biased region" description="Acidic residues" evidence="2">
    <location>
        <begin position="403"/>
        <end position="422"/>
    </location>
</feature>
<evidence type="ECO:0000313" key="5">
    <source>
        <dbReference type="EMBL" id="EGC32139.1"/>
    </source>
</evidence>
<feature type="compositionally biased region" description="Basic and acidic residues" evidence="2">
    <location>
        <begin position="40"/>
        <end position="91"/>
    </location>
</feature>